<dbReference type="AlphaFoldDB" id="A0A3E2VZW5"/>
<evidence type="ECO:0000313" key="2">
    <source>
        <dbReference type="Proteomes" id="UP000260025"/>
    </source>
</evidence>
<proteinExistence type="predicted"/>
<accession>A0A3E2VZW5</accession>
<dbReference type="EMBL" id="QVEV01000008">
    <property type="protein sequence ID" value="RGC16561.1"/>
    <property type="molecule type" value="Genomic_DNA"/>
</dbReference>
<reference evidence="1 2" key="1">
    <citation type="submission" date="2018-08" db="EMBL/GenBank/DDBJ databases">
        <title>A genome reference for cultivated species of the human gut microbiota.</title>
        <authorList>
            <person name="Zou Y."/>
            <person name="Xue W."/>
            <person name="Luo G."/>
        </authorList>
    </citation>
    <scope>NUCLEOTIDE SEQUENCE [LARGE SCALE GENOMIC DNA]</scope>
    <source>
        <strain evidence="1 2">OF01-2LB</strain>
    </source>
</reference>
<dbReference type="Proteomes" id="UP000260025">
    <property type="component" value="Unassembled WGS sequence"/>
</dbReference>
<organism evidence="1 2">
    <name type="scientific">Clostridium innocuum</name>
    <dbReference type="NCBI Taxonomy" id="1522"/>
    <lineage>
        <taxon>Bacteria</taxon>
        <taxon>Bacillati</taxon>
        <taxon>Bacillota</taxon>
        <taxon>Clostridia</taxon>
        <taxon>Eubacteriales</taxon>
        <taxon>Clostridiaceae</taxon>
        <taxon>Clostridium</taxon>
    </lineage>
</organism>
<gene>
    <name evidence="1" type="ORF">DXA38_07725</name>
</gene>
<comment type="caution">
    <text evidence="1">The sequence shown here is derived from an EMBL/GenBank/DDBJ whole genome shotgun (WGS) entry which is preliminary data.</text>
</comment>
<protein>
    <submittedName>
        <fullName evidence="1">Uncharacterized protein</fullName>
    </submittedName>
</protein>
<name>A0A3E2VZW5_CLOIN</name>
<sequence length="85" mass="9266">MLRLDTISDHPARLHALAASLQNFDYSCFFTDAAPAIASVLCSPTAARQEVSHIKYCYVAAANRKNGTCRACRTLCAHTLLLQVP</sequence>
<evidence type="ECO:0000313" key="1">
    <source>
        <dbReference type="EMBL" id="RGC16561.1"/>
    </source>
</evidence>